<name>A0ABW3GQ19_9PROT</name>
<feature type="region of interest" description="Disordered" evidence="8">
    <location>
        <begin position="1"/>
        <end position="35"/>
    </location>
</feature>
<dbReference type="Pfam" id="PF00717">
    <property type="entry name" value="Peptidase_S24"/>
    <property type="match status" value="1"/>
</dbReference>
<dbReference type="InterPro" id="IPR006197">
    <property type="entry name" value="Peptidase_S24_LexA"/>
</dbReference>
<dbReference type="PANTHER" id="PTHR33516">
    <property type="entry name" value="LEXA REPRESSOR"/>
    <property type="match status" value="1"/>
</dbReference>
<dbReference type="PRINTS" id="PR00726">
    <property type="entry name" value="LEXASERPTASE"/>
</dbReference>
<dbReference type="NCBIfam" id="NF007621">
    <property type="entry name" value="PRK10276.1"/>
    <property type="match status" value="1"/>
</dbReference>
<evidence type="ECO:0000256" key="3">
    <source>
        <dbReference type="ARBA" id="ARBA00022801"/>
    </source>
</evidence>
<comment type="caution">
    <text evidence="10">The sequence shown here is derived from an EMBL/GenBank/DDBJ whole genome shotgun (WGS) entry which is preliminary data.</text>
</comment>
<proteinExistence type="inferred from homology"/>
<evidence type="ECO:0000256" key="2">
    <source>
        <dbReference type="ARBA" id="ARBA00022763"/>
    </source>
</evidence>
<evidence type="ECO:0000313" key="11">
    <source>
        <dbReference type="Proteomes" id="UP001597106"/>
    </source>
</evidence>
<dbReference type="CDD" id="cd06529">
    <property type="entry name" value="S24_LexA-like"/>
    <property type="match status" value="1"/>
</dbReference>
<dbReference type="InterPro" id="IPR036286">
    <property type="entry name" value="LexA/Signal_pep-like_sf"/>
</dbReference>
<dbReference type="InterPro" id="IPR015927">
    <property type="entry name" value="Peptidase_S24_S26A/B/C"/>
</dbReference>
<evidence type="ECO:0000256" key="4">
    <source>
        <dbReference type="ARBA" id="ARBA00022813"/>
    </source>
</evidence>
<keyword evidence="5" id="KW-0234">DNA repair</keyword>
<evidence type="ECO:0000313" key="10">
    <source>
        <dbReference type="EMBL" id="MFD0930507.1"/>
    </source>
</evidence>
<dbReference type="InterPro" id="IPR050077">
    <property type="entry name" value="LexA_repressor"/>
</dbReference>
<dbReference type="PANTHER" id="PTHR33516:SF2">
    <property type="entry name" value="LEXA REPRESSOR-RELATED"/>
    <property type="match status" value="1"/>
</dbReference>
<dbReference type="RefSeq" id="WP_194747360.1">
    <property type="nucleotide sequence ID" value="NZ_JBHTJW010000003.1"/>
</dbReference>
<evidence type="ECO:0000256" key="7">
    <source>
        <dbReference type="RuleBase" id="RU003991"/>
    </source>
</evidence>
<evidence type="ECO:0000259" key="9">
    <source>
        <dbReference type="Pfam" id="PF00717"/>
    </source>
</evidence>
<keyword evidence="2" id="KW-0227">DNA damage</keyword>
<evidence type="ECO:0000256" key="5">
    <source>
        <dbReference type="ARBA" id="ARBA00023204"/>
    </source>
</evidence>
<keyword evidence="11" id="KW-1185">Reference proteome</keyword>
<dbReference type="EMBL" id="JBHTJW010000003">
    <property type="protein sequence ID" value="MFD0930507.1"/>
    <property type="molecule type" value="Genomic_DNA"/>
</dbReference>
<keyword evidence="3 7" id="KW-0378">Hydrolase</keyword>
<accession>A0ABW3GQ19</accession>
<dbReference type="InterPro" id="IPR039418">
    <property type="entry name" value="LexA-like"/>
</dbReference>
<sequence>MNDEDNTHGGKRAGAGRKSGTGTYREETSVMRVPNSQKPVISDFLEAYAKKQRLAQLKDHLDRIEEFTQLSAELDQVSLPLFESKVPAGLPSPADDHVDARMDPNAYLINKADKTFFVTIQGESMIEVGLMPGDKAVIEKDKVPAVGDIVLAMIDGEFTVKTLAKQKDGMPKLLPANSSGRYAPILISQHMQFEIWGVVTGSFRKF</sequence>
<evidence type="ECO:0000256" key="6">
    <source>
        <dbReference type="ARBA" id="ARBA00023236"/>
    </source>
</evidence>
<dbReference type="Gene3D" id="2.10.109.10">
    <property type="entry name" value="Umud Fragment, subunit A"/>
    <property type="match status" value="1"/>
</dbReference>
<reference evidence="11" key="1">
    <citation type="journal article" date="2019" name="Int. J. Syst. Evol. Microbiol.">
        <title>The Global Catalogue of Microorganisms (GCM) 10K type strain sequencing project: providing services to taxonomists for standard genome sequencing and annotation.</title>
        <authorList>
            <consortium name="The Broad Institute Genomics Platform"/>
            <consortium name="The Broad Institute Genome Sequencing Center for Infectious Disease"/>
            <person name="Wu L."/>
            <person name="Ma J."/>
        </authorList>
    </citation>
    <scope>NUCLEOTIDE SEQUENCE [LARGE SCALE GENOMIC DNA]</scope>
    <source>
        <strain evidence="11">CCUG 59685</strain>
    </source>
</reference>
<feature type="domain" description="Peptidase S24/S26A/S26B/S26C" evidence="9">
    <location>
        <begin position="80"/>
        <end position="199"/>
    </location>
</feature>
<comment type="similarity">
    <text evidence="1 7">Belongs to the peptidase S24 family.</text>
</comment>
<organism evidence="10 11">
    <name type="scientific">Methylophilus glucosoxydans</name>
    <dbReference type="NCBI Taxonomy" id="752553"/>
    <lineage>
        <taxon>Bacteria</taxon>
        <taxon>Pseudomonadati</taxon>
        <taxon>Pseudomonadota</taxon>
        <taxon>Betaproteobacteria</taxon>
        <taxon>Nitrosomonadales</taxon>
        <taxon>Methylophilaceae</taxon>
        <taxon>Methylophilus</taxon>
    </lineage>
</organism>
<evidence type="ECO:0000256" key="8">
    <source>
        <dbReference type="SAM" id="MobiDB-lite"/>
    </source>
</evidence>
<gene>
    <name evidence="10" type="ORF">ACFQ1T_12045</name>
</gene>
<evidence type="ECO:0000256" key="1">
    <source>
        <dbReference type="ARBA" id="ARBA00007484"/>
    </source>
</evidence>
<protein>
    <submittedName>
        <fullName evidence="10">LexA family protein</fullName>
    </submittedName>
</protein>
<keyword evidence="6" id="KW-0742">SOS response</keyword>
<keyword evidence="4 7" id="KW-0068">Autocatalytic cleavage</keyword>
<dbReference type="Proteomes" id="UP001597106">
    <property type="component" value="Unassembled WGS sequence"/>
</dbReference>
<dbReference type="SUPFAM" id="SSF51306">
    <property type="entry name" value="LexA/Signal peptidase"/>
    <property type="match status" value="1"/>
</dbReference>